<evidence type="ECO:0000313" key="2">
    <source>
        <dbReference type="EMBL" id="TDR16760.1"/>
    </source>
</evidence>
<feature type="region of interest" description="Disordered" evidence="1">
    <location>
        <begin position="1"/>
        <end position="20"/>
    </location>
</feature>
<gene>
    <name evidence="2" type="ORF">C8D91_2666</name>
</gene>
<feature type="region of interest" description="Disordered" evidence="1">
    <location>
        <begin position="48"/>
        <end position="100"/>
    </location>
</feature>
<proteinExistence type="predicted"/>
<dbReference type="EMBL" id="SNZB01000007">
    <property type="protein sequence ID" value="TDR16760.1"/>
    <property type="molecule type" value="Genomic_DNA"/>
</dbReference>
<evidence type="ECO:0000256" key="1">
    <source>
        <dbReference type="SAM" id="MobiDB-lite"/>
    </source>
</evidence>
<accession>A0A4R6XG33</accession>
<feature type="compositionally biased region" description="Polar residues" evidence="1">
    <location>
        <begin position="86"/>
        <end position="100"/>
    </location>
</feature>
<comment type="caution">
    <text evidence="2">The sequence shown here is derived from an EMBL/GenBank/DDBJ whole genome shotgun (WGS) entry which is preliminary data.</text>
</comment>
<evidence type="ECO:0000313" key="3">
    <source>
        <dbReference type="Proteomes" id="UP000295724"/>
    </source>
</evidence>
<feature type="compositionally biased region" description="Low complexity" evidence="1">
    <location>
        <begin position="1"/>
        <end position="13"/>
    </location>
</feature>
<organism evidence="2 3">
    <name type="scientific">Marinicella litoralis</name>
    <dbReference type="NCBI Taxonomy" id="644220"/>
    <lineage>
        <taxon>Bacteria</taxon>
        <taxon>Pseudomonadati</taxon>
        <taxon>Pseudomonadota</taxon>
        <taxon>Gammaproteobacteria</taxon>
        <taxon>Lysobacterales</taxon>
        <taxon>Marinicellaceae</taxon>
        <taxon>Marinicella</taxon>
    </lineage>
</organism>
<dbReference type="Proteomes" id="UP000295724">
    <property type="component" value="Unassembled WGS sequence"/>
</dbReference>
<reference evidence="2 3" key="1">
    <citation type="submission" date="2019-03" db="EMBL/GenBank/DDBJ databases">
        <title>Genomic Encyclopedia of Type Strains, Phase IV (KMG-IV): sequencing the most valuable type-strain genomes for metagenomic binning, comparative biology and taxonomic classification.</title>
        <authorList>
            <person name="Goeker M."/>
        </authorList>
    </citation>
    <scope>NUCLEOTIDE SEQUENCE [LARGE SCALE GENOMIC DNA]</scope>
    <source>
        <strain evidence="2 3">DSM 25488</strain>
    </source>
</reference>
<name>A0A4R6XG33_9GAMM</name>
<protein>
    <submittedName>
        <fullName evidence="2">Uncharacterized protein</fullName>
    </submittedName>
</protein>
<keyword evidence="3" id="KW-1185">Reference proteome</keyword>
<sequence>MLSTSTSSVTLLESHPERSRRILFAQQTSEGSPKAGMVEQETETLPTVGALSATGSEIEGSRLRSKHPKDLPTLERPNSKQKHSQRQITQSKNHSLQQVHKTITPLLGAQARLSEL</sequence>
<dbReference type="AlphaFoldDB" id="A0A4R6XG33"/>